<accession>A0A564Z2Q9</accession>
<gene>
    <name evidence="1" type="ORF">WMSIL1_LOCUS11980</name>
</gene>
<sequence length="57" mass="6645">MSNHLYDGQSGNVMNVNGLQNTGWERVNGLLKPKPWCPHIRDIERFKCEWKASKCEK</sequence>
<evidence type="ECO:0000313" key="1">
    <source>
        <dbReference type="EMBL" id="VUZ53742.1"/>
    </source>
</evidence>
<name>A0A564Z2Q9_HYMDI</name>
<dbReference type="EMBL" id="CABIJS010000566">
    <property type="protein sequence ID" value="VUZ53742.1"/>
    <property type="molecule type" value="Genomic_DNA"/>
</dbReference>
<dbReference type="Proteomes" id="UP000321570">
    <property type="component" value="Unassembled WGS sequence"/>
</dbReference>
<reference evidence="1 2" key="1">
    <citation type="submission" date="2019-07" db="EMBL/GenBank/DDBJ databases">
        <authorList>
            <person name="Jastrzebski P J."/>
            <person name="Paukszto L."/>
            <person name="Jastrzebski P J."/>
        </authorList>
    </citation>
    <scope>NUCLEOTIDE SEQUENCE [LARGE SCALE GENOMIC DNA]</scope>
    <source>
        <strain evidence="1 2">WMS-il1</strain>
    </source>
</reference>
<protein>
    <submittedName>
        <fullName evidence="1">Uncharacterized protein</fullName>
    </submittedName>
</protein>
<organism evidence="1 2">
    <name type="scientific">Hymenolepis diminuta</name>
    <name type="common">Rat tapeworm</name>
    <dbReference type="NCBI Taxonomy" id="6216"/>
    <lineage>
        <taxon>Eukaryota</taxon>
        <taxon>Metazoa</taxon>
        <taxon>Spiralia</taxon>
        <taxon>Lophotrochozoa</taxon>
        <taxon>Platyhelminthes</taxon>
        <taxon>Cestoda</taxon>
        <taxon>Eucestoda</taxon>
        <taxon>Cyclophyllidea</taxon>
        <taxon>Hymenolepididae</taxon>
        <taxon>Hymenolepis</taxon>
    </lineage>
</organism>
<evidence type="ECO:0000313" key="2">
    <source>
        <dbReference type="Proteomes" id="UP000321570"/>
    </source>
</evidence>
<keyword evidence="2" id="KW-1185">Reference proteome</keyword>
<proteinExistence type="predicted"/>
<dbReference type="AlphaFoldDB" id="A0A564Z2Q9"/>